<accession>A0AAD3S159</accession>
<reference evidence="1" key="1">
    <citation type="submission" date="2023-05" db="EMBL/GenBank/DDBJ databases">
        <title>Nepenthes gracilis genome sequencing.</title>
        <authorList>
            <person name="Fukushima K."/>
        </authorList>
    </citation>
    <scope>NUCLEOTIDE SEQUENCE</scope>
    <source>
        <strain evidence="1">SING2019-196</strain>
    </source>
</reference>
<dbReference type="Proteomes" id="UP001279734">
    <property type="component" value="Unassembled WGS sequence"/>
</dbReference>
<dbReference type="EMBL" id="BSYO01000003">
    <property type="protein sequence ID" value="GMH02331.1"/>
    <property type="molecule type" value="Genomic_DNA"/>
</dbReference>
<gene>
    <name evidence="1" type="ORF">Nepgr_004170</name>
</gene>
<sequence length="79" mass="9255">MGFLNFLQKDCSKIYEVKGVQVWLKFDRKSSFSSFGLGSLFRPKTIAEMSFFPPSTRMEEFYVKVIIRDSRTCDVYCNC</sequence>
<evidence type="ECO:0000313" key="1">
    <source>
        <dbReference type="EMBL" id="GMH02331.1"/>
    </source>
</evidence>
<protein>
    <submittedName>
        <fullName evidence="1">Uncharacterized protein</fullName>
    </submittedName>
</protein>
<evidence type="ECO:0000313" key="2">
    <source>
        <dbReference type="Proteomes" id="UP001279734"/>
    </source>
</evidence>
<name>A0AAD3S159_NEPGR</name>
<proteinExistence type="predicted"/>
<keyword evidence="2" id="KW-1185">Reference proteome</keyword>
<dbReference type="AlphaFoldDB" id="A0AAD3S159"/>
<comment type="caution">
    <text evidence="1">The sequence shown here is derived from an EMBL/GenBank/DDBJ whole genome shotgun (WGS) entry which is preliminary data.</text>
</comment>
<organism evidence="1 2">
    <name type="scientific">Nepenthes gracilis</name>
    <name type="common">Slender pitcher plant</name>
    <dbReference type="NCBI Taxonomy" id="150966"/>
    <lineage>
        <taxon>Eukaryota</taxon>
        <taxon>Viridiplantae</taxon>
        <taxon>Streptophyta</taxon>
        <taxon>Embryophyta</taxon>
        <taxon>Tracheophyta</taxon>
        <taxon>Spermatophyta</taxon>
        <taxon>Magnoliopsida</taxon>
        <taxon>eudicotyledons</taxon>
        <taxon>Gunneridae</taxon>
        <taxon>Pentapetalae</taxon>
        <taxon>Caryophyllales</taxon>
        <taxon>Nepenthaceae</taxon>
        <taxon>Nepenthes</taxon>
    </lineage>
</organism>